<keyword evidence="1" id="KW-0812">Transmembrane</keyword>
<dbReference type="AlphaFoldDB" id="A0AA44U5S0"/>
<organism evidence="2 3">
    <name type="scientific">Cutibacterium acnes</name>
    <name type="common">Propionibacterium acnes</name>
    <dbReference type="NCBI Taxonomy" id="1747"/>
    <lineage>
        <taxon>Bacteria</taxon>
        <taxon>Bacillati</taxon>
        <taxon>Actinomycetota</taxon>
        <taxon>Actinomycetes</taxon>
        <taxon>Propionibacteriales</taxon>
        <taxon>Propionibacteriaceae</taxon>
        <taxon>Cutibacterium</taxon>
    </lineage>
</organism>
<protein>
    <submittedName>
        <fullName evidence="2">MFS transporter</fullName>
    </submittedName>
</protein>
<name>A0AA44U5S0_CUTAC</name>
<comment type="caution">
    <text evidence="2">The sequence shown here is derived from an EMBL/GenBank/DDBJ whole genome shotgun (WGS) entry which is preliminary data.</text>
</comment>
<sequence length="41" mass="4573">MNADRAEASGTYLACYYLGSSIVGYLVGFVFHYFGRFIVTL</sequence>
<evidence type="ECO:0000256" key="1">
    <source>
        <dbReference type="SAM" id="Phobius"/>
    </source>
</evidence>
<reference evidence="2 3" key="1">
    <citation type="submission" date="2017-02" db="EMBL/GenBank/DDBJ databases">
        <title>Prevalence of linear plasmids in Propionibacterium acnes isolates obtained from cancerous prostatic tissue.</title>
        <authorList>
            <person name="Davidsson S."/>
            <person name="Bruggemann H."/>
        </authorList>
    </citation>
    <scope>NUCLEOTIDE SEQUENCE [LARGE SCALE GENOMIC DNA]</scope>
    <source>
        <strain evidence="2 3">09-9</strain>
    </source>
</reference>
<evidence type="ECO:0000313" key="2">
    <source>
        <dbReference type="EMBL" id="PHJ27943.1"/>
    </source>
</evidence>
<gene>
    <name evidence="2" type="ORF">APS60_00095</name>
</gene>
<keyword evidence="1" id="KW-1133">Transmembrane helix</keyword>
<dbReference type="Proteomes" id="UP000223982">
    <property type="component" value="Unassembled WGS sequence"/>
</dbReference>
<dbReference type="EMBL" id="LKVB01000002">
    <property type="protein sequence ID" value="PHJ27943.1"/>
    <property type="molecule type" value="Genomic_DNA"/>
</dbReference>
<proteinExistence type="predicted"/>
<feature type="transmembrane region" description="Helical" evidence="1">
    <location>
        <begin position="12"/>
        <end position="34"/>
    </location>
</feature>
<accession>A0AA44U5S0</accession>
<evidence type="ECO:0000313" key="3">
    <source>
        <dbReference type="Proteomes" id="UP000223982"/>
    </source>
</evidence>
<keyword evidence="1" id="KW-0472">Membrane</keyword>